<evidence type="ECO:0000256" key="2">
    <source>
        <dbReference type="ARBA" id="ARBA00023125"/>
    </source>
</evidence>
<keyword evidence="3" id="KW-0804">Transcription</keyword>
<reference evidence="5 6" key="1">
    <citation type="submission" date="2019-03" db="EMBL/GenBank/DDBJ databases">
        <title>Genomic Encyclopedia of Type Strains, Phase IV (KMG-IV): sequencing the most valuable type-strain genomes for metagenomic binning, comparative biology and taxonomic classification.</title>
        <authorList>
            <person name="Goeker M."/>
        </authorList>
    </citation>
    <scope>NUCLEOTIDE SEQUENCE [LARGE SCALE GENOMIC DNA]</scope>
    <source>
        <strain evidence="5 6">DSM 100433</strain>
    </source>
</reference>
<keyword evidence="1" id="KW-0805">Transcription regulation</keyword>
<dbReference type="PANTHER" id="PTHR30363:SF44">
    <property type="entry name" value="AGA OPERON TRANSCRIPTIONAL REPRESSOR-RELATED"/>
    <property type="match status" value="1"/>
</dbReference>
<keyword evidence="6" id="KW-1185">Reference proteome</keyword>
<dbReference type="PANTHER" id="PTHR30363">
    <property type="entry name" value="HTH-TYPE TRANSCRIPTIONAL REGULATOR SRLR-RELATED"/>
    <property type="match status" value="1"/>
</dbReference>
<dbReference type="PRINTS" id="PR00037">
    <property type="entry name" value="HTHLACR"/>
</dbReference>
<evidence type="ECO:0000313" key="6">
    <source>
        <dbReference type="Proteomes" id="UP000294682"/>
    </source>
</evidence>
<evidence type="ECO:0000313" key="5">
    <source>
        <dbReference type="EMBL" id="TCL42405.1"/>
    </source>
</evidence>
<dbReference type="AlphaFoldDB" id="A0A9X8Y7J4"/>
<feature type="domain" description="HTH deoR-type" evidence="4">
    <location>
        <begin position="3"/>
        <end position="58"/>
    </location>
</feature>
<dbReference type="GO" id="GO:0003700">
    <property type="term" value="F:DNA-binding transcription factor activity"/>
    <property type="evidence" value="ECO:0007669"/>
    <property type="project" value="InterPro"/>
</dbReference>
<dbReference type="PROSITE" id="PS00894">
    <property type="entry name" value="HTH_DEOR_1"/>
    <property type="match status" value="1"/>
</dbReference>
<dbReference type="Proteomes" id="UP000294682">
    <property type="component" value="Unassembled WGS sequence"/>
</dbReference>
<accession>A0A9X8Y7J4</accession>
<dbReference type="InterPro" id="IPR037171">
    <property type="entry name" value="NagB/RpiA_transferase-like"/>
</dbReference>
<comment type="caution">
    <text evidence="5">The sequence shown here is derived from an EMBL/GenBank/DDBJ whole genome shotgun (WGS) entry which is preliminary data.</text>
</comment>
<dbReference type="SUPFAM" id="SSF46785">
    <property type="entry name" value="Winged helix' DNA-binding domain"/>
    <property type="match status" value="1"/>
</dbReference>
<dbReference type="InterPro" id="IPR050313">
    <property type="entry name" value="Carb_Metab_HTH_regulators"/>
</dbReference>
<sequence>MLQSQRQQEIYEYLQVKKSASVALLCERFYASGATIRRDLCALEHKGLIRRTHGGAVLYEGGNDELSVTIREQSAVPQKRIIGELASYFLKDSYRVFLDSSSTAGYMLPYLRGVKNLSVITNGLRSAMLLSQAGAHEVYLPGGRLLERSNSLVGSDTLQSLDSYCADVAFFSCSGLDPRFGITEANPEQAQVKRRMLKRAKTKILLCDSTKFYRSFLYQTCGFGDVDYLITDQRPGEDILALLEGTACDLVCPQL</sequence>
<evidence type="ECO:0000259" key="4">
    <source>
        <dbReference type="PROSITE" id="PS51000"/>
    </source>
</evidence>
<dbReference type="GO" id="GO:0003677">
    <property type="term" value="F:DNA binding"/>
    <property type="evidence" value="ECO:0007669"/>
    <property type="project" value="UniProtKB-KW"/>
</dbReference>
<dbReference type="Pfam" id="PF08220">
    <property type="entry name" value="HTH_DeoR"/>
    <property type="match status" value="1"/>
</dbReference>
<dbReference type="InterPro" id="IPR036390">
    <property type="entry name" value="WH_DNA-bd_sf"/>
</dbReference>
<dbReference type="SMART" id="SM01134">
    <property type="entry name" value="DeoRC"/>
    <property type="match status" value="1"/>
</dbReference>
<evidence type="ECO:0000256" key="3">
    <source>
        <dbReference type="ARBA" id="ARBA00023163"/>
    </source>
</evidence>
<organism evidence="5 6">
    <name type="scientific">Harryflintia acetispora</name>
    <dbReference type="NCBI Taxonomy" id="1849041"/>
    <lineage>
        <taxon>Bacteria</taxon>
        <taxon>Bacillati</taxon>
        <taxon>Bacillota</taxon>
        <taxon>Clostridia</taxon>
        <taxon>Eubacteriales</taxon>
        <taxon>Oscillospiraceae</taxon>
        <taxon>Harryflintia</taxon>
    </lineage>
</organism>
<dbReference type="Pfam" id="PF00455">
    <property type="entry name" value="DeoRC"/>
    <property type="match status" value="1"/>
</dbReference>
<dbReference type="PROSITE" id="PS51000">
    <property type="entry name" value="HTH_DEOR_2"/>
    <property type="match status" value="1"/>
</dbReference>
<dbReference type="InterPro" id="IPR018356">
    <property type="entry name" value="Tscrpt_reg_HTH_DeoR_CS"/>
</dbReference>
<dbReference type="SUPFAM" id="SSF100950">
    <property type="entry name" value="NagB/RpiA/CoA transferase-like"/>
    <property type="match status" value="1"/>
</dbReference>
<name>A0A9X8Y7J4_9FIRM</name>
<protein>
    <submittedName>
        <fullName evidence="5">DeoR family transcriptional regulator</fullName>
    </submittedName>
</protein>
<gene>
    <name evidence="5" type="ORF">EDD78_11029</name>
</gene>
<dbReference type="SMART" id="SM00420">
    <property type="entry name" value="HTH_DEOR"/>
    <property type="match status" value="1"/>
</dbReference>
<dbReference type="Gene3D" id="3.40.50.1360">
    <property type="match status" value="1"/>
</dbReference>
<dbReference type="InterPro" id="IPR014036">
    <property type="entry name" value="DeoR-like_C"/>
</dbReference>
<proteinExistence type="predicted"/>
<dbReference type="RefSeq" id="WP_165873200.1">
    <property type="nucleotide sequence ID" value="NZ_SLUK01000010.1"/>
</dbReference>
<evidence type="ECO:0000256" key="1">
    <source>
        <dbReference type="ARBA" id="ARBA00023015"/>
    </source>
</evidence>
<dbReference type="EMBL" id="SLUK01000010">
    <property type="protein sequence ID" value="TCL42405.1"/>
    <property type="molecule type" value="Genomic_DNA"/>
</dbReference>
<dbReference type="InterPro" id="IPR001034">
    <property type="entry name" value="DeoR_HTH"/>
</dbReference>
<keyword evidence="2" id="KW-0238">DNA-binding</keyword>